<evidence type="ECO:0000313" key="1">
    <source>
        <dbReference type="EMBL" id="SNU89479.1"/>
    </source>
</evidence>
<keyword evidence="2" id="KW-1185">Reference proteome</keyword>
<name>A0A239SW43_9BURK</name>
<gene>
    <name evidence="1" type="ORF">SAMEA4530655_04639</name>
</gene>
<dbReference type="EMBL" id="LT906435">
    <property type="protein sequence ID" value="SNU89479.1"/>
    <property type="molecule type" value="Genomic_DNA"/>
</dbReference>
<dbReference type="GeneID" id="88097212"/>
<dbReference type="RefSeq" id="WP_150777533.1">
    <property type="nucleotide sequence ID" value="NZ_CABPRX010000006.1"/>
</dbReference>
<dbReference type="STRING" id="93222.NA29_02015"/>
<sequence>MNLPASLQTGKASFINGLSTDSTSQLTVNDQQKLVLYGNAVEYAKTNNIQLGQALTPEQVAGLSQPMLWYVEQTVPEPGCAATGNAKCPTVTALMPQVYRPENFTALSAGGQILASNDPSLNSDGTQKWVAMRGGQVTYGGTKDAKDIRLQSRIGFTDKTRRIR</sequence>
<dbReference type="OrthoDB" id="8941912at2"/>
<accession>A0A239SW43</accession>
<dbReference type="Proteomes" id="UP000215126">
    <property type="component" value="Chromosome 1"/>
</dbReference>
<dbReference type="AlphaFoldDB" id="A0A239SW43"/>
<protein>
    <submittedName>
        <fullName evidence="1">Uncharacterized protein</fullName>
    </submittedName>
</protein>
<reference evidence="1 2" key="1">
    <citation type="submission" date="2017-06" db="EMBL/GenBank/DDBJ databases">
        <authorList>
            <consortium name="Pathogen Informatics"/>
        </authorList>
    </citation>
    <scope>NUCLEOTIDE SEQUENCE [LARGE SCALE GENOMIC DNA]</scope>
    <source>
        <strain evidence="1 2">NCTC13161</strain>
    </source>
</reference>
<organism evidence="1 2">
    <name type="scientific">Pandoraea sputorum</name>
    <dbReference type="NCBI Taxonomy" id="93222"/>
    <lineage>
        <taxon>Bacteria</taxon>
        <taxon>Pseudomonadati</taxon>
        <taxon>Pseudomonadota</taxon>
        <taxon>Betaproteobacteria</taxon>
        <taxon>Burkholderiales</taxon>
        <taxon>Burkholderiaceae</taxon>
        <taxon>Pandoraea</taxon>
    </lineage>
</organism>
<proteinExistence type="predicted"/>
<evidence type="ECO:0000313" key="2">
    <source>
        <dbReference type="Proteomes" id="UP000215126"/>
    </source>
</evidence>